<evidence type="ECO:0000256" key="2">
    <source>
        <dbReference type="SAM" id="SignalP"/>
    </source>
</evidence>
<comment type="caution">
    <text evidence="3">The sequence shown here is derived from an EMBL/GenBank/DDBJ whole genome shotgun (WGS) entry which is preliminary data.</text>
</comment>
<keyword evidence="2" id="KW-0732">Signal</keyword>
<sequence length="110" mass="11929">MARISSAAAALLVFSSILFAAEPDAVVIGGARPAERPADAPVMRASDHDRSEARQMRGVVAPYPKSLRFVANHGGWFTPFTEPGMTGRYDLRGYHNRRHPEPDVVRADGG</sequence>
<gene>
    <name evidence="3" type="ORF">IPH26_05295</name>
</gene>
<evidence type="ECO:0000256" key="1">
    <source>
        <dbReference type="SAM" id="MobiDB-lite"/>
    </source>
</evidence>
<protein>
    <submittedName>
        <fullName evidence="3">Uncharacterized protein</fullName>
    </submittedName>
</protein>
<dbReference type="EMBL" id="JADJEV010000002">
    <property type="protein sequence ID" value="MBK6972383.1"/>
    <property type="molecule type" value="Genomic_DNA"/>
</dbReference>
<dbReference type="AlphaFoldDB" id="A0A9D7HL69"/>
<organism evidence="3 4">
    <name type="scientific">Candidatus Methylophosphatis roskildensis</name>
    <dbReference type="NCBI Taxonomy" id="2899263"/>
    <lineage>
        <taxon>Bacteria</taxon>
        <taxon>Pseudomonadati</taxon>
        <taxon>Pseudomonadota</taxon>
        <taxon>Betaproteobacteria</taxon>
        <taxon>Nitrosomonadales</taxon>
        <taxon>Sterolibacteriaceae</taxon>
        <taxon>Candidatus Methylophosphatis</taxon>
    </lineage>
</organism>
<feature type="signal peptide" evidence="2">
    <location>
        <begin position="1"/>
        <end position="20"/>
    </location>
</feature>
<evidence type="ECO:0000313" key="4">
    <source>
        <dbReference type="Proteomes" id="UP000807785"/>
    </source>
</evidence>
<feature type="region of interest" description="Disordered" evidence="1">
    <location>
        <begin position="36"/>
        <end position="57"/>
    </location>
</feature>
<feature type="chain" id="PRO_5039239192" evidence="2">
    <location>
        <begin position="21"/>
        <end position="110"/>
    </location>
</feature>
<proteinExistence type="predicted"/>
<evidence type="ECO:0000313" key="3">
    <source>
        <dbReference type="EMBL" id="MBK6972383.1"/>
    </source>
</evidence>
<feature type="compositionally biased region" description="Basic and acidic residues" evidence="1">
    <location>
        <begin position="45"/>
        <end position="55"/>
    </location>
</feature>
<accession>A0A9D7HL69</accession>
<dbReference type="Proteomes" id="UP000807785">
    <property type="component" value="Unassembled WGS sequence"/>
</dbReference>
<reference evidence="4" key="1">
    <citation type="journal article" date="2021" name="Nat. Commun.">
        <title>Connecting structure to function with the recovery of over 1000 high-quality metagenome-assembled genomes from activated sludge using long-read sequencing.</title>
        <authorList>
            <person name="Singleton C.M."/>
            <person name="Petriglieri F."/>
            <person name="Kristensen J.M."/>
            <person name="Kirkegaard R.H."/>
            <person name="Michaelsen T.Y."/>
            <person name="Andersen M.H."/>
            <person name="Kondrotaite Z."/>
            <person name="Karst S.M."/>
            <person name="Dueholm M.S."/>
            <person name="Nielsen P.H."/>
            <person name="Albertsen M."/>
        </authorList>
    </citation>
    <scope>NUCLEOTIDE SEQUENCE [LARGE SCALE GENOMIC DNA]</scope>
</reference>
<name>A0A9D7HL69_9PROT</name>